<comment type="caution">
    <text evidence="1">The sequence shown here is derived from an EMBL/GenBank/DDBJ whole genome shotgun (WGS) entry which is preliminary data.</text>
</comment>
<dbReference type="Proteomes" id="UP001281410">
    <property type="component" value="Unassembled WGS sequence"/>
</dbReference>
<dbReference type="PANTHER" id="PTHR33710:SF62">
    <property type="entry name" value="DUF4283 DOMAIN PROTEIN"/>
    <property type="match status" value="1"/>
</dbReference>
<evidence type="ECO:0000313" key="2">
    <source>
        <dbReference type="Proteomes" id="UP001281410"/>
    </source>
</evidence>
<protein>
    <recommendedName>
        <fullName evidence="3">Endonuclease/exonuclease/phosphatase family protein</fullName>
    </recommendedName>
</protein>
<evidence type="ECO:0000313" key="1">
    <source>
        <dbReference type="EMBL" id="KAK3199721.1"/>
    </source>
</evidence>
<accession>A0AAE0E0L1</accession>
<organism evidence="1 2">
    <name type="scientific">Dipteronia sinensis</name>
    <dbReference type="NCBI Taxonomy" id="43782"/>
    <lineage>
        <taxon>Eukaryota</taxon>
        <taxon>Viridiplantae</taxon>
        <taxon>Streptophyta</taxon>
        <taxon>Embryophyta</taxon>
        <taxon>Tracheophyta</taxon>
        <taxon>Spermatophyta</taxon>
        <taxon>Magnoliopsida</taxon>
        <taxon>eudicotyledons</taxon>
        <taxon>Gunneridae</taxon>
        <taxon>Pentapetalae</taxon>
        <taxon>rosids</taxon>
        <taxon>malvids</taxon>
        <taxon>Sapindales</taxon>
        <taxon>Sapindaceae</taxon>
        <taxon>Hippocastanoideae</taxon>
        <taxon>Acereae</taxon>
        <taxon>Dipteronia</taxon>
    </lineage>
</organism>
<reference evidence="1" key="1">
    <citation type="journal article" date="2023" name="Plant J.">
        <title>Genome sequences and population genomics provide insights into the demographic history, inbreeding, and mutation load of two 'living fossil' tree species of Dipteronia.</title>
        <authorList>
            <person name="Feng Y."/>
            <person name="Comes H.P."/>
            <person name="Chen J."/>
            <person name="Zhu S."/>
            <person name="Lu R."/>
            <person name="Zhang X."/>
            <person name="Li P."/>
            <person name="Qiu J."/>
            <person name="Olsen K.M."/>
            <person name="Qiu Y."/>
        </authorList>
    </citation>
    <scope>NUCLEOTIDE SEQUENCE</scope>
    <source>
        <strain evidence="1">NBL</strain>
    </source>
</reference>
<dbReference type="EMBL" id="JANJYJ010000007">
    <property type="protein sequence ID" value="KAK3199721.1"/>
    <property type="molecule type" value="Genomic_DNA"/>
</dbReference>
<dbReference type="PANTHER" id="PTHR33710">
    <property type="entry name" value="BNAC02G09200D PROTEIN"/>
    <property type="match status" value="1"/>
</dbReference>
<keyword evidence="2" id="KW-1185">Reference proteome</keyword>
<sequence length="130" mass="14852">MGFTGPKFTWSNKRDGAAMIMERLDRGAGSSEWKKVFPNCVIKHLKFWGSDHRPLVLDASDHCSLADMSRKKGGRFYFEECWANEQECATIVSLSLKVSVASIDVDSVLRNIKDCGKQLLVWNNRKRREL</sequence>
<dbReference type="InterPro" id="IPR036691">
    <property type="entry name" value="Endo/exonu/phosph_ase_sf"/>
</dbReference>
<dbReference type="Gene3D" id="3.60.10.10">
    <property type="entry name" value="Endonuclease/exonuclease/phosphatase"/>
    <property type="match status" value="1"/>
</dbReference>
<gene>
    <name evidence="1" type="ORF">Dsin_023136</name>
</gene>
<name>A0AAE0E0L1_9ROSI</name>
<dbReference type="AlphaFoldDB" id="A0AAE0E0L1"/>
<proteinExistence type="predicted"/>
<evidence type="ECO:0008006" key="3">
    <source>
        <dbReference type="Google" id="ProtNLM"/>
    </source>
</evidence>
<dbReference type="SUPFAM" id="SSF56219">
    <property type="entry name" value="DNase I-like"/>
    <property type="match status" value="1"/>
</dbReference>